<name>A0A0L0HA89_SPIPD</name>
<evidence type="ECO:0000256" key="1">
    <source>
        <dbReference type="ARBA" id="ARBA00004123"/>
    </source>
</evidence>
<dbReference type="InterPro" id="IPR037525">
    <property type="entry name" value="Velvet_dom"/>
</dbReference>
<evidence type="ECO:0000256" key="4">
    <source>
        <dbReference type="ARBA" id="ARBA00023242"/>
    </source>
</evidence>
<dbReference type="eggNOG" id="ENOG502S1B4">
    <property type="taxonomic scope" value="Eukaryota"/>
</dbReference>
<comment type="subcellular location">
    <subcellularLocation>
        <location evidence="1">Nucleus</location>
    </subcellularLocation>
</comment>
<reference evidence="7 8" key="1">
    <citation type="submission" date="2009-08" db="EMBL/GenBank/DDBJ databases">
        <title>The Genome Sequence of Spizellomyces punctatus strain DAOM BR117.</title>
        <authorList>
            <consortium name="The Broad Institute Genome Sequencing Platform"/>
            <person name="Russ C."/>
            <person name="Cuomo C."/>
            <person name="Shea T."/>
            <person name="Young S.K."/>
            <person name="Zeng Q."/>
            <person name="Koehrsen M."/>
            <person name="Haas B."/>
            <person name="Borodovsky M."/>
            <person name="Guigo R."/>
            <person name="Alvarado L."/>
            <person name="Berlin A."/>
            <person name="Bochicchio J."/>
            <person name="Borenstein D."/>
            <person name="Chapman S."/>
            <person name="Chen Z."/>
            <person name="Engels R."/>
            <person name="Freedman E."/>
            <person name="Gellesch M."/>
            <person name="Goldberg J."/>
            <person name="Griggs A."/>
            <person name="Gujja S."/>
            <person name="Heiman D."/>
            <person name="Hepburn T."/>
            <person name="Howarth C."/>
            <person name="Jen D."/>
            <person name="Larson L."/>
            <person name="Lewis B."/>
            <person name="Mehta T."/>
            <person name="Park D."/>
            <person name="Pearson M."/>
            <person name="Roberts A."/>
            <person name="Saif S."/>
            <person name="Shenoy N."/>
            <person name="Sisk P."/>
            <person name="Stolte C."/>
            <person name="Sykes S."/>
            <person name="Thomson T."/>
            <person name="Walk T."/>
            <person name="White J."/>
            <person name="Yandava C."/>
            <person name="Burger G."/>
            <person name="Gray M.W."/>
            <person name="Holland P.W.H."/>
            <person name="King N."/>
            <person name="Lang F.B.F."/>
            <person name="Roger A.J."/>
            <person name="Ruiz-Trillo I."/>
            <person name="Lander E."/>
            <person name="Nusbaum C."/>
        </authorList>
    </citation>
    <scope>NUCLEOTIDE SEQUENCE [LARGE SCALE GENOMIC DNA]</scope>
    <source>
        <strain evidence="7 8">DAOM BR117</strain>
    </source>
</reference>
<gene>
    <name evidence="7" type="ORF">SPPG_07055</name>
</gene>
<keyword evidence="4" id="KW-0539">Nucleus</keyword>
<dbReference type="Gene3D" id="2.60.40.3960">
    <property type="entry name" value="Velvet domain"/>
    <property type="match status" value="1"/>
</dbReference>
<sequence>MHASPVGPTENTDSAGATATSASLSPPSNPPPPSPIILYELIIRQQPNRARMCGFGTKDYRPVDPAPILQLIRREGDRVVLDYKESTSLVCHASLWSADGTEERGVVLNPGSAAARRTESLFAGESTLTPPPSSYVSVLVGSLVSPCHILTDVDGQKALFFTFADLSIRTGGHYRLKFFLYDITKDASQAMASAMSDIIAVFPPKTFPGMTESSQLAKCLARQGIKLHIRTDMRRNSGSTPGETGSNNPYLMSSLETSYIDGELPDDGPVDFGELAQSSNDLEDPSNMGSL</sequence>
<dbReference type="AlphaFoldDB" id="A0A0L0HA89"/>
<evidence type="ECO:0000256" key="3">
    <source>
        <dbReference type="ARBA" id="ARBA00023163"/>
    </source>
</evidence>
<dbReference type="Pfam" id="PF11754">
    <property type="entry name" value="Velvet"/>
    <property type="match status" value="1"/>
</dbReference>
<evidence type="ECO:0000256" key="5">
    <source>
        <dbReference type="SAM" id="MobiDB-lite"/>
    </source>
</evidence>
<evidence type="ECO:0000313" key="7">
    <source>
        <dbReference type="EMBL" id="KNC97583.1"/>
    </source>
</evidence>
<dbReference type="VEuPathDB" id="FungiDB:SPPG_07055"/>
<protein>
    <recommendedName>
        <fullName evidence="6">Velvet domain-containing protein</fullName>
    </recommendedName>
</protein>
<accession>A0A0L0HA89</accession>
<dbReference type="PANTHER" id="PTHR33572">
    <property type="entry name" value="SPORE DEVELOPMENT REGULATOR VOSA"/>
    <property type="match status" value="1"/>
</dbReference>
<dbReference type="PROSITE" id="PS51821">
    <property type="entry name" value="VELVET"/>
    <property type="match status" value="1"/>
</dbReference>
<dbReference type="InParanoid" id="A0A0L0HA89"/>
<evidence type="ECO:0000256" key="2">
    <source>
        <dbReference type="ARBA" id="ARBA00023015"/>
    </source>
</evidence>
<organism evidence="7 8">
    <name type="scientific">Spizellomyces punctatus (strain DAOM BR117)</name>
    <dbReference type="NCBI Taxonomy" id="645134"/>
    <lineage>
        <taxon>Eukaryota</taxon>
        <taxon>Fungi</taxon>
        <taxon>Fungi incertae sedis</taxon>
        <taxon>Chytridiomycota</taxon>
        <taxon>Chytridiomycota incertae sedis</taxon>
        <taxon>Chytridiomycetes</taxon>
        <taxon>Spizellomycetales</taxon>
        <taxon>Spizellomycetaceae</taxon>
        <taxon>Spizellomyces</taxon>
    </lineage>
</organism>
<proteinExistence type="predicted"/>
<dbReference type="OrthoDB" id="2139270at2759"/>
<evidence type="ECO:0000259" key="6">
    <source>
        <dbReference type="PROSITE" id="PS51821"/>
    </source>
</evidence>
<dbReference type="STRING" id="645134.A0A0L0HA89"/>
<dbReference type="EMBL" id="KQ257463">
    <property type="protein sequence ID" value="KNC97583.1"/>
    <property type="molecule type" value="Genomic_DNA"/>
</dbReference>
<feature type="region of interest" description="Disordered" evidence="5">
    <location>
        <begin position="232"/>
        <end position="251"/>
    </location>
</feature>
<evidence type="ECO:0000313" key="8">
    <source>
        <dbReference type="Proteomes" id="UP000053201"/>
    </source>
</evidence>
<dbReference type="PANTHER" id="PTHR33572:SF3">
    <property type="entry name" value="VELVET COMPLEX SUBUNIT B"/>
    <property type="match status" value="1"/>
</dbReference>
<dbReference type="GeneID" id="27690303"/>
<dbReference type="GO" id="GO:0005634">
    <property type="term" value="C:nucleus"/>
    <property type="evidence" value="ECO:0007669"/>
    <property type="project" value="UniProtKB-SubCell"/>
</dbReference>
<keyword evidence="2" id="KW-0805">Transcription regulation</keyword>
<keyword evidence="8" id="KW-1185">Reference proteome</keyword>
<feature type="region of interest" description="Disordered" evidence="5">
    <location>
        <begin position="1"/>
        <end position="32"/>
    </location>
</feature>
<keyword evidence="3" id="KW-0804">Transcription</keyword>
<dbReference type="Proteomes" id="UP000053201">
    <property type="component" value="Unassembled WGS sequence"/>
</dbReference>
<feature type="domain" description="Velvet" evidence="6">
    <location>
        <begin position="33"/>
        <end position="230"/>
    </location>
</feature>
<feature type="compositionally biased region" description="Polar residues" evidence="5">
    <location>
        <begin position="236"/>
        <end position="251"/>
    </location>
</feature>
<dbReference type="OMA" id="PMHAGHQ"/>
<feature type="region of interest" description="Disordered" evidence="5">
    <location>
        <begin position="266"/>
        <end position="291"/>
    </location>
</feature>
<dbReference type="InterPro" id="IPR021740">
    <property type="entry name" value="Velvet"/>
</dbReference>
<feature type="compositionally biased region" description="Low complexity" evidence="5">
    <location>
        <begin position="14"/>
        <end position="26"/>
    </location>
</feature>
<dbReference type="InterPro" id="IPR038491">
    <property type="entry name" value="Velvet_dom_sf"/>
</dbReference>
<dbReference type="RefSeq" id="XP_016605623.1">
    <property type="nucleotide sequence ID" value="XM_016755232.1"/>
</dbReference>